<dbReference type="InterPro" id="IPR003591">
    <property type="entry name" value="Leu-rich_rpt_typical-subtyp"/>
</dbReference>
<proteinExistence type="predicted"/>
<keyword evidence="3" id="KW-1133">Transmembrane helix</keyword>
<dbReference type="PANTHER" id="PTHR24366:SF96">
    <property type="entry name" value="LEUCINE RICH REPEAT CONTAINING 53"/>
    <property type="match status" value="1"/>
</dbReference>
<evidence type="ECO:0000256" key="2">
    <source>
        <dbReference type="ARBA" id="ARBA00022737"/>
    </source>
</evidence>
<dbReference type="AlphaFoldDB" id="A0A3Q2DDY6"/>
<dbReference type="GeneTree" id="ENSGT00940000171006"/>
<protein>
    <recommendedName>
        <fullName evidence="6">LRRCT domain-containing protein</fullName>
    </recommendedName>
</protein>
<evidence type="ECO:0000256" key="1">
    <source>
        <dbReference type="ARBA" id="ARBA00022614"/>
    </source>
</evidence>
<keyword evidence="1" id="KW-0433">Leucine-rich repeat</keyword>
<accession>A0A3Q2DDY6</accession>
<dbReference type="Ensembl" id="ENSCVAT00000032271.1">
    <property type="protein sequence ID" value="ENSCVAP00000017351.1"/>
    <property type="gene ID" value="ENSCVAG00000020447.1"/>
</dbReference>
<sequence length="382" mass="43988">MAQENNSVDLLGILLRACFLWMIFILLTPPLLHCNNVCPDLCQCRTLSYISCSGRSATDMLQQLGVHTYTLLLDKIYLDSNQLETLHPTMFRSLTKLQRLRIYHNELVLLERGIFDQLVNLQSLNLHHNQINHLPPQVFWSLGNLTELTLSSNHLQYVPSKSFYNMPELKKLTIYSNPLLSLPDELMGHMPHITQFYLNNRLKYLHPDLFHMLTKMNILFGNPWDCDCAIRGLTRWLKQNVHVDEFSYCDEKRATTILQTQTDSYKETETSHYTSVNPFEKSTPLETTTYSKYFYDILVVQQGPAYVHHKIHKGWVSVWFLPSGSALVGSIMFCYILLLAMGLALVLAAIYSMHRLNTAVDKLKAKCAHGEEHVMLSGLVHT</sequence>
<dbReference type="PANTHER" id="PTHR24366">
    <property type="entry name" value="IG(IMMUNOGLOBULIN) AND LRR(LEUCINE RICH REPEAT) DOMAINS"/>
    <property type="match status" value="1"/>
</dbReference>
<dbReference type="InterPro" id="IPR001611">
    <property type="entry name" value="Leu-rich_rpt"/>
</dbReference>
<dbReference type="Proteomes" id="UP000265020">
    <property type="component" value="Unassembled WGS sequence"/>
</dbReference>
<evidence type="ECO:0000313" key="4">
    <source>
        <dbReference type="Ensembl" id="ENSCVAP00000017351.1"/>
    </source>
</evidence>
<keyword evidence="2" id="KW-0677">Repeat</keyword>
<keyword evidence="3" id="KW-0472">Membrane</keyword>
<dbReference type="STRING" id="28743.ENSCVAP00000017351"/>
<feature type="transmembrane region" description="Helical" evidence="3">
    <location>
        <begin position="12"/>
        <end position="32"/>
    </location>
</feature>
<evidence type="ECO:0000256" key="3">
    <source>
        <dbReference type="SAM" id="Phobius"/>
    </source>
</evidence>
<name>A0A3Q2DDY6_CYPVA</name>
<dbReference type="Pfam" id="PF13855">
    <property type="entry name" value="LRR_8"/>
    <property type="match status" value="1"/>
</dbReference>
<dbReference type="SMART" id="SM00369">
    <property type="entry name" value="LRR_TYP"/>
    <property type="match status" value="6"/>
</dbReference>
<feature type="transmembrane region" description="Helical" evidence="3">
    <location>
        <begin position="327"/>
        <end position="351"/>
    </location>
</feature>
<dbReference type="Gene3D" id="3.80.10.10">
    <property type="entry name" value="Ribonuclease Inhibitor"/>
    <property type="match status" value="2"/>
</dbReference>
<dbReference type="PROSITE" id="PS51450">
    <property type="entry name" value="LRR"/>
    <property type="match status" value="2"/>
</dbReference>
<dbReference type="SUPFAM" id="SSF52058">
    <property type="entry name" value="L domain-like"/>
    <property type="match status" value="1"/>
</dbReference>
<dbReference type="InterPro" id="IPR032675">
    <property type="entry name" value="LRR_dom_sf"/>
</dbReference>
<reference evidence="4" key="1">
    <citation type="submission" date="2025-08" db="UniProtKB">
        <authorList>
            <consortium name="Ensembl"/>
        </authorList>
    </citation>
    <scope>IDENTIFICATION</scope>
</reference>
<reference evidence="4" key="2">
    <citation type="submission" date="2025-09" db="UniProtKB">
        <authorList>
            <consortium name="Ensembl"/>
        </authorList>
    </citation>
    <scope>IDENTIFICATION</scope>
</reference>
<keyword evidence="5" id="KW-1185">Reference proteome</keyword>
<organism evidence="4 5">
    <name type="scientific">Cyprinodon variegatus</name>
    <name type="common">Sheepshead minnow</name>
    <dbReference type="NCBI Taxonomy" id="28743"/>
    <lineage>
        <taxon>Eukaryota</taxon>
        <taxon>Metazoa</taxon>
        <taxon>Chordata</taxon>
        <taxon>Craniata</taxon>
        <taxon>Vertebrata</taxon>
        <taxon>Euteleostomi</taxon>
        <taxon>Actinopterygii</taxon>
        <taxon>Neopterygii</taxon>
        <taxon>Teleostei</taxon>
        <taxon>Neoteleostei</taxon>
        <taxon>Acanthomorphata</taxon>
        <taxon>Ovalentaria</taxon>
        <taxon>Atherinomorphae</taxon>
        <taxon>Cyprinodontiformes</taxon>
        <taxon>Cyprinodontidae</taxon>
        <taxon>Cyprinodon</taxon>
    </lineage>
</organism>
<evidence type="ECO:0008006" key="6">
    <source>
        <dbReference type="Google" id="ProtNLM"/>
    </source>
</evidence>
<evidence type="ECO:0000313" key="5">
    <source>
        <dbReference type="Proteomes" id="UP000265020"/>
    </source>
</evidence>
<keyword evidence="3" id="KW-0812">Transmembrane</keyword>